<evidence type="ECO:0000256" key="3">
    <source>
        <dbReference type="ARBA" id="ARBA00022801"/>
    </source>
</evidence>
<dbReference type="EMBL" id="MSZX01000006">
    <property type="protein sequence ID" value="OPA76992.1"/>
    <property type="molecule type" value="Genomic_DNA"/>
</dbReference>
<evidence type="ECO:0000256" key="1">
    <source>
        <dbReference type="ARBA" id="ARBA00007074"/>
    </source>
</evidence>
<dbReference type="PROSITE" id="PS51935">
    <property type="entry name" value="NLPC_P60"/>
    <property type="match status" value="1"/>
</dbReference>
<name>A0A1T2XB15_9BACL</name>
<dbReference type="InterPro" id="IPR038765">
    <property type="entry name" value="Papain-like_cys_pep_sf"/>
</dbReference>
<evidence type="ECO:0000313" key="7">
    <source>
        <dbReference type="Proteomes" id="UP000190188"/>
    </source>
</evidence>
<keyword evidence="2" id="KW-0645">Protease</keyword>
<dbReference type="InterPro" id="IPR012854">
    <property type="entry name" value="Cu_amine_oxidase-like_N"/>
</dbReference>
<keyword evidence="7" id="KW-1185">Reference proteome</keyword>
<dbReference type="Pfam" id="PF00877">
    <property type="entry name" value="NLPC_P60"/>
    <property type="match status" value="1"/>
</dbReference>
<dbReference type="STRING" id="1324314.BVG16_16760"/>
<gene>
    <name evidence="6" type="ORF">BVG16_16760</name>
</gene>
<dbReference type="InterPro" id="IPR000064">
    <property type="entry name" value="NLP_P60_dom"/>
</dbReference>
<organism evidence="6 7">
    <name type="scientific">Paenibacillus selenitireducens</name>
    <dbReference type="NCBI Taxonomy" id="1324314"/>
    <lineage>
        <taxon>Bacteria</taxon>
        <taxon>Bacillati</taxon>
        <taxon>Bacillota</taxon>
        <taxon>Bacilli</taxon>
        <taxon>Bacillales</taxon>
        <taxon>Paenibacillaceae</taxon>
        <taxon>Paenibacillus</taxon>
    </lineage>
</organism>
<reference evidence="6 7" key="1">
    <citation type="submission" date="2017-01" db="EMBL/GenBank/DDBJ databases">
        <title>Genome analysis of Paenibacillus selenitrireducens ES3-24.</title>
        <authorList>
            <person name="Xu D."/>
            <person name="Yao R."/>
            <person name="Zheng S."/>
        </authorList>
    </citation>
    <scope>NUCLEOTIDE SEQUENCE [LARGE SCALE GENOMIC DNA]</scope>
    <source>
        <strain evidence="6 7">ES3-24</strain>
    </source>
</reference>
<dbReference type="Gene3D" id="3.90.1720.10">
    <property type="entry name" value="endopeptidase domain like (from Nostoc punctiforme)"/>
    <property type="match status" value="1"/>
</dbReference>
<comment type="caution">
    <text evidence="6">The sequence shown here is derived from an EMBL/GenBank/DDBJ whole genome shotgun (WGS) entry which is preliminary data.</text>
</comment>
<dbReference type="InterPro" id="IPR051202">
    <property type="entry name" value="Peptidase_C40"/>
</dbReference>
<dbReference type="AlphaFoldDB" id="A0A1T2XB15"/>
<sequence length="298" mass="33317">MKLTPYRTFSICLIGMSLVWTVSCSKPLDHPQMNASTGVISDQVVLTEQDGTSWVPVEDAVQSLGLRMQETRGDKTNIGYTDVMYEIQNNNRQAVSLGTPITLSKAPIRLKGHLYLTTESLSQLLQTQMRWDKNQRVITLGHLNDVHAMNQAPMQVYRSKGFQTLNTSIDRNALVDYARNFVGTTYRFGAGPYEETNTFDCSSFTQHVFQHFGLSLPRLAKDQGKSGIRVTKSNLKVGDLILFSVPGRFKTNAIPGHVGIYMGNNKFIHTWGVPGVQISNLDSGHWAENTLFMVDVIK</sequence>
<protein>
    <recommendedName>
        <fullName evidence="5">NlpC/P60 domain-containing protein</fullName>
    </recommendedName>
</protein>
<evidence type="ECO:0000259" key="5">
    <source>
        <dbReference type="PROSITE" id="PS51935"/>
    </source>
</evidence>
<dbReference type="GO" id="GO:0006508">
    <property type="term" value="P:proteolysis"/>
    <property type="evidence" value="ECO:0007669"/>
    <property type="project" value="UniProtKB-KW"/>
</dbReference>
<evidence type="ECO:0000256" key="2">
    <source>
        <dbReference type="ARBA" id="ARBA00022670"/>
    </source>
</evidence>
<accession>A0A1T2XB15</accession>
<dbReference type="PANTHER" id="PTHR47053">
    <property type="entry name" value="MUREIN DD-ENDOPEPTIDASE MEPH-RELATED"/>
    <property type="match status" value="1"/>
</dbReference>
<keyword evidence="3" id="KW-0378">Hydrolase</keyword>
<dbReference type="PROSITE" id="PS51257">
    <property type="entry name" value="PROKAR_LIPOPROTEIN"/>
    <property type="match status" value="1"/>
</dbReference>
<proteinExistence type="inferred from homology"/>
<dbReference type="PANTHER" id="PTHR47053:SF1">
    <property type="entry name" value="MUREIN DD-ENDOPEPTIDASE MEPH-RELATED"/>
    <property type="match status" value="1"/>
</dbReference>
<evidence type="ECO:0000313" key="6">
    <source>
        <dbReference type="EMBL" id="OPA76992.1"/>
    </source>
</evidence>
<dbReference type="GO" id="GO:0008234">
    <property type="term" value="F:cysteine-type peptidase activity"/>
    <property type="evidence" value="ECO:0007669"/>
    <property type="project" value="UniProtKB-KW"/>
</dbReference>
<dbReference type="SUPFAM" id="SSF54001">
    <property type="entry name" value="Cysteine proteinases"/>
    <property type="match status" value="1"/>
</dbReference>
<dbReference type="Pfam" id="PF07833">
    <property type="entry name" value="Cu_amine_oxidN1"/>
    <property type="match status" value="1"/>
</dbReference>
<comment type="similarity">
    <text evidence="1">Belongs to the peptidase C40 family.</text>
</comment>
<dbReference type="Proteomes" id="UP000190188">
    <property type="component" value="Unassembled WGS sequence"/>
</dbReference>
<evidence type="ECO:0000256" key="4">
    <source>
        <dbReference type="ARBA" id="ARBA00022807"/>
    </source>
</evidence>
<feature type="domain" description="NlpC/P60" evidence="5">
    <location>
        <begin position="168"/>
        <end position="297"/>
    </location>
</feature>
<keyword evidence="4" id="KW-0788">Thiol protease</keyword>